<dbReference type="PANTHER" id="PTHR13484:SF0">
    <property type="entry name" value="PRE-MRNA 3'-END-PROCESSING FACTOR FIP1"/>
    <property type="match status" value="1"/>
</dbReference>
<accession>A0A5N6KT66</accession>
<name>A0A5N6KT66_9ROSI</name>
<dbReference type="OrthoDB" id="913931at2759"/>
<dbReference type="InterPro" id="IPR051187">
    <property type="entry name" value="Pre-mRNA_3'-end_processing_reg"/>
</dbReference>
<evidence type="ECO:0000256" key="2">
    <source>
        <dbReference type="ARBA" id="ARBA00007459"/>
    </source>
</evidence>
<comment type="caution">
    <text evidence="7">The sequence shown here is derived from an EMBL/GenBank/DDBJ whole genome shotgun (WGS) entry which is preliminary data.</text>
</comment>
<evidence type="ECO:0000256" key="4">
    <source>
        <dbReference type="ARBA" id="ARBA00023242"/>
    </source>
</evidence>
<dbReference type="GO" id="GO:0005847">
    <property type="term" value="C:mRNA cleavage and polyadenylation specificity factor complex"/>
    <property type="evidence" value="ECO:0007669"/>
    <property type="project" value="TreeGrafter"/>
</dbReference>
<evidence type="ECO:0000256" key="1">
    <source>
        <dbReference type="ARBA" id="ARBA00004123"/>
    </source>
</evidence>
<dbReference type="GO" id="GO:0006397">
    <property type="term" value="P:mRNA processing"/>
    <property type="evidence" value="ECO:0007669"/>
    <property type="project" value="UniProtKB-KW"/>
</dbReference>
<feature type="compositionally biased region" description="Acidic residues" evidence="5">
    <location>
        <begin position="40"/>
        <end position="61"/>
    </location>
</feature>
<dbReference type="PANTHER" id="PTHR13484">
    <property type="entry name" value="FIP1-LIKE 1 PROTEIN"/>
    <property type="match status" value="1"/>
</dbReference>
<keyword evidence="8" id="KW-1185">Reference proteome</keyword>
<dbReference type="InterPro" id="IPR007854">
    <property type="entry name" value="Fip1_dom"/>
</dbReference>
<evidence type="ECO:0000313" key="8">
    <source>
        <dbReference type="Proteomes" id="UP000327013"/>
    </source>
</evidence>
<dbReference type="EMBL" id="VIBQ01000012">
    <property type="protein sequence ID" value="KAB8342936.1"/>
    <property type="molecule type" value="Genomic_DNA"/>
</dbReference>
<feature type="region of interest" description="Disordered" evidence="5">
    <location>
        <begin position="304"/>
        <end position="339"/>
    </location>
</feature>
<feature type="domain" description="Pre-mRNA polyadenylation factor Fip1" evidence="6">
    <location>
        <begin position="168"/>
        <end position="210"/>
    </location>
</feature>
<dbReference type="Proteomes" id="UP000327013">
    <property type="component" value="Unassembled WGS sequence"/>
</dbReference>
<protein>
    <recommendedName>
        <fullName evidence="6">Pre-mRNA polyadenylation factor Fip1 domain-containing protein</fullName>
    </recommendedName>
</protein>
<dbReference type="Pfam" id="PF05182">
    <property type="entry name" value="Fip1"/>
    <property type="match status" value="1"/>
</dbReference>
<evidence type="ECO:0000259" key="6">
    <source>
        <dbReference type="Pfam" id="PF05182"/>
    </source>
</evidence>
<sequence length="339" mass="36772">MEEDDDDIYGTAATTTSQAQGDYAQHRQDKPPTIKQEATGSDDGEEEGEESEDDSDSDIDIITEREPGAVTKPDVSYVDPSISLQQIQLTPCDSQPPRPDSRIQIKAPPSESQQEQGDGTAVTRGKQSRPAADSKPGHEYPGVRVSNMDMDTNPVYEPVGKPITELEFDADLAELDKPWRRPGADQTDYFNYGFDEFTWATYCMKQKNMRSAIDEQKAESKQFEMMFGGAPGMGMAPPGAPAGPAQGNNMAQTGGMPEMPPEMMNAMMQQMMASGMDPSQMSPMDFANMMQQMNGGMPQPQAYGGGGGGSGGQGMLDQGHMQHNQGYGGRGRGRRGGRW</sequence>
<feature type="region of interest" description="Disordered" evidence="5">
    <location>
        <begin position="1"/>
        <end position="151"/>
    </location>
</feature>
<gene>
    <name evidence="7" type="ORF">FH972_022532</name>
</gene>
<evidence type="ECO:0000256" key="3">
    <source>
        <dbReference type="ARBA" id="ARBA00022664"/>
    </source>
</evidence>
<keyword evidence="4" id="KW-0539">Nucleus</keyword>
<comment type="subcellular location">
    <subcellularLocation>
        <location evidence="1">Nucleus</location>
    </subcellularLocation>
</comment>
<reference evidence="7 8" key="1">
    <citation type="submission" date="2019-06" db="EMBL/GenBank/DDBJ databases">
        <title>A chromosomal-level reference genome of Carpinus fangiana (Coryloideae, Betulaceae).</title>
        <authorList>
            <person name="Yang X."/>
            <person name="Wang Z."/>
            <person name="Zhang L."/>
            <person name="Hao G."/>
            <person name="Liu J."/>
            <person name="Yang Y."/>
        </authorList>
    </citation>
    <scope>NUCLEOTIDE SEQUENCE [LARGE SCALE GENOMIC DNA]</scope>
    <source>
        <strain evidence="7">Cfa_2016G</strain>
        <tissue evidence="7">Leaf</tissue>
    </source>
</reference>
<comment type="similarity">
    <text evidence="2">Belongs to the FIP1 family.</text>
</comment>
<feature type="compositionally biased region" description="Gly residues" evidence="5">
    <location>
        <begin position="304"/>
        <end position="314"/>
    </location>
</feature>
<proteinExistence type="inferred from homology"/>
<feature type="compositionally biased region" description="Polar residues" evidence="5">
    <location>
        <begin position="82"/>
        <end position="93"/>
    </location>
</feature>
<organism evidence="7 8">
    <name type="scientific">Carpinus fangiana</name>
    <dbReference type="NCBI Taxonomy" id="176857"/>
    <lineage>
        <taxon>Eukaryota</taxon>
        <taxon>Viridiplantae</taxon>
        <taxon>Streptophyta</taxon>
        <taxon>Embryophyta</taxon>
        <taxon>Tracheophyta</taxon>
        <taxon>Spermatophyta</taxon>
        <taxon>Magnoliopsida</taxon>
        <taxon>eudicotyledons</taxon>
        <taxon>Gunneridae</taxon>
        <taxon>Pentapetalae</taxon>
        <taxon>rosids</taxon>
        <taxon>fabids</taxon>
        <taxon>Fagales</taxon>
        <taxon>Betulaceae</taxon>
        <taxon>Carpinus</taxon>
    </lineage>
</organism>
<dbReference type="AlphaFoldDB" id="A0A5N6KT66"/>
<evidence type="ECO:0000313" key="7">
    <source>
        <dbReference type="EMBL" id="KAB8342936.1"/>
    </source>
</evidence>
<evidence type="ECO:0000256" key="5">
    <source>
        <dbReference type="SAM" id="MobiDB-lite"/>
    </source>
</evidence>
<keyword evidence="3" id="KW-0507">mRNA processing</keyword>